<dbReference type="PANTHER" id="PTHR30481:SF2">
    <property type="entry name" value="SITE-SPECIFIC DNA-METHYLTRANSFERASE (ADENINE-SPECIFIC)"/>
    <property type="match status" value="1"/>
</dbReference>
<evidence type="ECO:0000313" key="4">
    <source>
        <dbReference type="EMBL" id="SSW68271.1"/>
    </source>
</evidence>
<evidence type="ECO:0000256" key="1">
    <source>
        <dbReference type="ARBA" id="ARBA00022603"/>
    </source>
</evidence>
<dbReference type="OrthoDB" id="9805629at2"/>
<dbReference type="AlphaFoldDB" id="A0A446CKG3"/>
<proteinExistence type="predicted"/>
<dbReference type="PRINTS" id="PR00505">
    <property type="entry name" value="D12N6MTFRASE"/>
</dbReference>
<keyword evidence="3" id="KW-0949">S-adenosyl-L-methionine</keyword>
<keyword evidence="1" id="KW-0489">Methyltransferase</keyword>
<organism evidence="4 5">
    <name type="scientific">Achromobacter veterisilvae</name>
    <dbReference type="NCBI Taxonomy" id="2069367"/>
    <lineage>
        <taxon>Bacteria</taxon>
        <taxon>Pseudomonadati</taxon>
        <taxon>Pseudomonadota</taxon>
        <taxon>Betaproteobacteria</taxon>
        <taxon>Burkholderiales</taxon>
        <taxon>Alcaligenaceae</taxon>
        <taxon>Achromobacter</taxon>
    </lineage>
</organism>
<accession>A0A446CKG3</accession>
<dbReference type="PANTHER" id="PTHR30481">
    <property type="entry name" value="DNA ADENINE METHYLASE"/>
    <property type="match status" value="1"/>
</dbReference>
<dbReference type="Gene3D" id="3.40.50.150">
    <property type="entry name" value="Vaccinia Virus protein VP39"/>
    <property type="match status" value="2"/>
</dbReference>
<evidence type="ECO:0000256" key="2">
    <source>
        <dbReference type="ARBA" id="ARBA00022679"/>
    </source>
</evidence>
<dbReference type="GO" id="GO:0009307">
    <property type="term" value="P:DNA restriction-modification system"/>
    <property type="evidence" value="ECO:0007669"/>
    <property type="project" value="InterPro"/>
</dbReference>
<dbReference type="GO" id="GO:0043565">
    <property type="term" value="F:sequence-specific DNA binding"/>
    <property type="evidence" value="ECO:0007669"/>
    <property type="project" value="TreeGrafter"/>
</dbReference>
<sequence>MSFLTPLRYPGGKGRLGPWIAELLRHNKISGGWYAEPYAGGCGAALFLLIHGYVDRIIINDADPVIFSFWKAVTEQTDELIAKIKSTRVSMTAWRAQREILAAPSEHCQLDVAFAAFFLNRTNRSGILAGGVIGGKSQSGVWKLGARYNKDDLVERIRAIGKLSKRIDVYGLDALDLLDVIEPKLPEKSLVYLDPPYFQKGAQLYRNFYSPDDHAAIARRVAQLKVPVIVTYDKAQEISALYHSFDQVEFSLRYSTHTARPQATELLIYKNLSLQSRPELTRGRTLRPTRSHKASNVVPQSIHELAV</sequence>
<keyword evidence="2" id="KW-0808">Transferase</keyword>
<dbReference type="GO" id="GO:0009007">
    <property type="term" value="F:site-specific DNA-methyltransferase (adenine-specific) activity"/>
    <property type="evidence" value="ECO:0007669"/>
    <property type="project" value="UniProtKB-EC"/>
</dbReference>
<protein>
    <submittedName>
        <fullName evidence="4">Uncharacterized protein</fullName>
    </submittedName>
</protein>
<gene>
    <name evidence="4" type="ORF">AVE30378_03007</name>
</gene>
<evidence type="ECO:0000313" key="5">
    <source>
        <dbReference type="Proteomes" id="UP000289465"/>
    </source>
</evidence>
<dbReference type="Pfam" id="PF02086">
    <property type="entry name" value="MethyltransfD12"/>
    <property type="match status" value="1"/>
</dbReference>
<dbReference type="EMBL" id="UFQC01000014">
    <property type="protein sequence ID" value="SSW68271.1"/>
    <property type="molecule type" value="Genomic_DNA"/>
</dbReference>
<dbReference type="SUPFAM" id="SSF53335">
    <property type="entry name" value="S-adenosyl-L-methionine-dependent methyltransferases"/>
    <property type="match status" value="1"/>
</dbReference>
<dbReference type="GO" id="GO:0032259">
    <property type="term" value="P:methylation"/>
    <property type="evidence" value="ECO:0007669"/>
    <property type="project" value="UniProtKB-KW"/>
</dbReference>
<dbReference type="Proteomes" id="UP000289465">
    <property type="component" value="Unassembled WGS sequence"/>
</dbReference>
<dbReference type="RefSeq" id="WP_129241700.1">
    <property type="nucleotide sequence ID" value="NZ_UFQC01000014.1"/>
</dbReference>
<dbReference type="PIRSF" id="PIRSF000398">
    <property type="entry name" value="M_m6A_EcoRV"/>
    <property type="match status" value="1"/>
</dbReference>
<dbReference type="InterPro" id="IPR012327">
    <property type="entry name" value="MeTrfase_D12"/>
</dbReference>
<dbReference type="InterPro" id="IPR029063">
    <property type="entry name" value="SAM-dependent_MTases_sf"/>
</dbReference>
<name>A0A446CKG3_9BURK</name>
<dbReference type="GO" id="GO:1904047">
    <property type="term" value="F:S-adenosyl-L-methionine binding"/>
    <property type="evidence" value="ECO:0007669"/>
    <property type="project" value="TreeGrafter"/>
</dbReference>
<dbReference type="InterPro" id="IPR012263">
    <property type="entry name" value="M_m6A_EcoRV"/>
</dbReference>
<reference evidence="4 5" key="1">
    <citation type="submission" date="2018-07" db="EMBL/GenBank/DDBJ databases">
        <authorList>
            <person name="Peeters C."/>
        </authorList>
    </citation>
    <scope>NUCLEOTIDE SEQUENCE [LARGE SCALE GENOMIC DNA]</scope>
    <source>
        <strain evidence="4 5">LMG 30378</strain>
    </source>
</reference>
<evidence type="ECO:0000256" key="3">
    <source>
        <dbReference type="ARBA" id="ARBA00022691"/>
    </source>
</evidence>
<dbReference type="GO" id="GO:0006298">
    <property type="term" value="P:mismatch repair"/>
    <property type="evidence" value="ECO:0007669"/>
    <property type="project" value="TreeGrafter"/>
</dbReference>